<feature type="compositionally biased region" description="Polar residues" evidence="1">
    <location>
        <begin position="377"/>
        <end position="394"/>
    </location>
</feature>
<dbReference type="Gene3D" id="2.30.42.10">
    <property type="match status" value="10"/>
</dbReference>
<feature type="domain" description="PDZ" evidence="2">
    <location>
        <begin position="1297"/>
        <end position="1381"/>
    </location>
</feature>
<feature type="compositionally biased region" description="Acidic residues" evidence="1">
    <location>
        <begin position="1646"/>
        <end position="1658"/>
    </location>
</feature>
<dbReference type="InterPro" id="IPR036034">
    <property type="entry name" value="PDZ_sf"/>
</dbReference>
<comment type="caution">
    <text evidence="3">The sequence shown here is derived from an EMBL/GenBank/DDBJ whole genome shotgun (WGS) entry which is preliminary data.</text>
</comment>
<dbReference type="CDD" id="cd00136">
    <property type="entry name" value="PDZ_canonical"/>
    <property type="match status" value="2"/>
</dbReference>
<dbReference type="Pfam" id="PF17820">
    <property type="entry name" value="PDZ_6"/>
    <property type="match status" value="1"/>
</dbReference>
<dbReference type="PANTHER" id="PTHR19964">
    <property type="entry name" value="MULTIPLE PDZ DOMAIN PROTEIN"/>
    <property type="match status" value="1"/>
</dbReference>
<dbReference type="Proteomes" id="UP000324629">
    <property type="component" value="Unassembled WGS sequence"/>
</dbReference>
<sequence length="1955" mass="212496">MSIKKILRKYVSNIISFTNAHTRNSLRDRSSKHYAGEVTPELEELMRKVWQPLIEPDQEIIVLHIKKPKSAVSLGISIEGVDEVRKPEFRPSAPAAPVLPNGGSNERKSIEPRHFVQAVVPNGLIGSLNIVRPGDELLQVNGRRLRGTSSTNTVRCLRSLPQYIELVLARSKSGAPVPAIPGVDASWAFVDEPPFELQASEVNSVDTTYSASPIAEVTVPYPIPVSPKTAHSRVSEWVRRSVTEQPDGSISTDADVNRTHSTEIQSSYVYPANILPYPTDKNATPLEARNSVTRGGRDGLFESSGATLPRSYPAYLQDPRYGSKRPVWSTVPLLVQLNKSSNGFGFSLSEYEELTVSDPDSHSRRKSLTLGRRKSSRLSPNSRGQMTRSSTLPRSWNRPVNDRKSASSKHGFLLIDSIVPNGVAHLDGRISMGDRLLFVNDRNLAKASLREAAAALRAAPTGPCLLGIAKMHLEPNVTTGNTNPLLGSSPSAFQSQNPLNGGYEPLYIDTDGPLANGGHMIPDSVDNMKYHHLNFHVLPVVDPQPELHAHDLSFPPVGKHAEKSVRIPLLSDPIGIKLDALAAGGQDGCRVLQVLEGGAVYRTNLLKPNDYVTEQNGQSMRGITNLEAFQLLKQASTPDGVIDFVYLPAEVVQAHRLQCLRFAQSTMPNGDLLQPDGAGESRIEPNRWQVNSEKVVLHRSAYETAWGLVLDGDDTSHIPASSLDFGLSNPTVIRNITPGTPADRCEALQPGDLIMKVGNVDVTNLGPAKTSDLLRDLLARNIQDLELHVRFSTAAQPYVSSFTEKNGEKRLVVVDVERRASVCDPLRSNDQGKSIPPSIGFHHISKIGPNEDSSPDSSQMEIPEPLNEIDSRDELNVLSRPIRSPVHRLNGQVDSGEETIPLASLAGPVLNEDLTGARMAGRVESPPLRPPRRFSKQLSPTSDLIGNLPVITSDPVSLYTRTAPPGDTILRLVIELPWPVSVEMHNRLDNLGIHLVGSRLPEYSGTYVAGFSPGSIAEQHGDLKVGDEIVQVNHIGVAGSGRLLVGRCISNAIQQSYEHVTKDHEGENMGQFTNPTISLVIRRNPVHLELLSALSSPERISVPSAFDDSAIPPVVSSTLPKQTTFGRDTYDTPSGPRDQYDSSDARSTEMSLLDQIASLLNEPLDNFEIFDVNIHRDKDGFGIFLVNYGPDDRPGVFVSELAPNGAASLQCKLYPHDQILAVNGSVEKDYDATFRCMKMSAPQVRLTIGRRKQSSSTGPTTQPVATSSPNPLHTSDDSPVLPALPTPVEIVPGQETLIELTRKPGNSWGFSIVGGVNTSLTTILIHSIHDDGVVASDGRLTVGDRLLAVNGIDLRNVDHETATNAIRSGGDSLKLLVYRELPARFEDLTEPLELEAADSPAEQCGLLRPGDVILDINGLDVRLAQTQEVVSILRSSVGPVKLKVERQPASARPPYPPSQPRLPLEVETVFLQRSGELRNNSSNRRPSQPLLGWSNAEASFGLFLRQASKDELLDAGGYLIVESVLENSPAAISLKIHPGDRLLTVDREPVDWLLPDEVFELLAGLSECTLELGHLPRAPYPSTPDFVVGTPYPPVLENHQLPDVFGAEMPPIVQPAGVREMGTLEEEDDHGPMIDLKQDHGLPEHQEEEEEEEEEGEINSETASVSSIAVRDAMTKAKRAAHGFQVRQVYLPPYVPGNSLGLRLVRGTGISGTIVVDVASGSAAALANLCVGDRVLGLDNKLLLALGPGISANKIVANIEQTWRTRKSGNLVSLTVISTSQPENEVNGISLEHDRTEDHHDELDGTGVENHHNQTSDQLRCSQGEIGHQSTSAGNRLSGNAAALVLFSEKDGNLFPTANLKDQETGLSDVYLLGLPGMSDFVGVVATPSSLAQHVIEMRKLSHRIKVQSRCDRSQDFNEHRPYTIAGTTPEVDAQATFPTLQGRVVYGPEDEVDS</sequence>
<gene>
    <name evidence="3" type="ORF">DEA37_0003930</name>
</gene>
<feature type="compositionally biased region" description="Polar residues" evidence="1">
    <location>
        <begin position="851"/>
        <end position="860"/>
    </location>
</feature>
<feature type="region of interest" description="Disordered" evidence="1">
    <location>
        <begin position="1629"/>
        <end position="1665"/>
    </location>
</feature>
<feature type="domain" description="PDZ" evidence="2">
    <location>
        <begin position="1495"/>
        <end position="1562"/>
    </location>
</feature>
<evidence type="ECO:0000313" key="3">
    <source>
        <dbReference type="EMBL" id="KAA3680275.1"/>
    </source>
</evidence>
<feature type="domain" description="PDZ" evidence="2">
    <location>
        <begin position="1688"/>
        <end position="1741"/>
    </location>
</feature>
<protein>
    <submittedName>
        <fullName evidence="3">Multiple PDZ domain protein</fullName>
    </submittedName>
</protein>
<organism evidence="3 4">
    <name type="scientific">Paragonimus westermani</name>
    <dbReference type="NCBI Taxonomy" id="34504"/>
    <lineage>
        <taxon>Eukaryota</taxon>
        <taxon>Metazoa</taxon>
        <taxon>Spiralia</taxon>
        <taxon>Lophotrochozoa</taxon>
        <taxon>Platyhelminthes</taxon>
        <taxon>Trematoda</taxon>
        <taxon>Digenea</taxon>
        <taxon>Plagiorchiida</taxon>
        <taxon>Troglotremata</taxon>
        <taxon>Troglotrematidae</taxon>
        <taxon>Paragonimus</taxon>
    </lineage>
</organism>
<feature type="domain" description="PDZ" evidence="2">
    <location>
        <begin position="979"/>
        <end position="1033"/>
    </location>
</feature>
<feature type="domain" description="PDZ" evidence="2">
    <location>
        <begin position="1398"/>
        <end position="1448"/>
    </location>
</feature>
<feature type="domain" description="PDZ" evidence="2">
    <location>
        <begin position="1171"/>
        <end position="1252"/>
    </location>
</feature>
<feature type="domain" description="PDZ" evidence="2">
    <location>
        <begin position="566"/>
        <end position="635"/>
    </location>
</feature>
<accession>A0A5J4NXD6</accession>
<dbReference type="SMART" id="SM00228">
    <property type="entry name" value="PDZ"/>
    <property type="match status" value="10"/>
</dbReference>
<proteinExistence type="predicted"/>
<evidence type="ECO:0000256" key="1">
    <source>
        <dbReference type="SAM" id="MobiDB-lite"/>
    </source>
</evidence>
<feature type="domain" description="PDZ" evidence="2">
    <location>
        <begin position="694"/>
        <end position="776"/>
    </location>
</feature>
<dbReference type="EMBL" id="QNGE01000484">
    <property type="protein sequence ID" value="KAA3680275.1"/>
    <property type="molecule type" value="Genomic_DNA"/>
</dbReference>
<feature type="domain" description="PDZ" evidence="2">
    <location>
        <begin position="62"/>
        <end position="172"/>
    </location>
</feature>
<feature type="compositionally biased region" description="Basic and acidic residues" evidence="1">
    <location>
        <begin position="1630"/>
        <end position="1645"/>
    </location>
</feature>
<feature type="region of interest" description="Disordered" evidence="1">
    <location>
        <begin position="355"/>
        <end position="405"/>
    </location>
</feature>
<feature type="region of interest" description="Disordered" evidence="1">
    <location>
        <begin position="1248"/>
        <end position="1286"/>
    </location>
</feature>
<dbReference type="Pfam" id="PF00595">
    <property type="entry name" value="PDZ"/>
    <property type="match status" value="5"/>
</dbReference>
<feature type="region of interest" description="Disordered" evidence="1">
    <location>
        <begin position="290"/>
        <end position="309"/>
    </location>
</feature>
<reference evidence="3 4" key="1">
    <citation type="journal article" date="2019" name="Gigascience">
        <title>Whole-genome sequence of the oriental lung fluke Paragonimus westermani.</title>
        <authorList>
            <person name="Oey H."/>
            <person name="Zakrzewski M."/>
            <person name="Narain K."/>
            <person name="Devi K.R."/>
            <person name="Agatsuma T."/>
            <person name="Nawaratna S."/>
            <person name="Gobert G.N."/>
            <person name="Jones M.K."/>
            <person name="Ragan M.A."/>
            <person name="McManus D.P."/>
            <person name="Krause L."/>
        </authorList>
    </citation>
    <scope>NUCLEOTIDE SEQUENCE [LARGE SCALE GENOMIC DNA]</scope>
    <source>
        <strain evidence="3 4">IND2009</strain>
    </source>
</reference>
<dbReference type="InterPro" id="IPR041489">
    <property type="entry name" value="PDZ_6"/>
</dbReference>
<dbReference type="PANTHER" id="PTHR19964:SF92">
    <property type="entry name" value="PATJ HOMOLOG"/>
    <property type="match status" value="1"/>
</dbReference>
<dbReference type="SUPFAM" id="SSF50156">
    <property type="entry name" value="PDZ domain-like"/>
    <property type="match status" value="10"/>
</dbReference>
<feature type="compositionally biased region" description="Basic residues" evidence="1">
    <location>
        <begin position="363"/>
        <end position="376"/>
    </location>
</feature>
<evidence type="ECO:0000313" key="4">
    <source>
        <dbReference type="Proteomes" id="UP000324629"/>
    </source>
</evidence>
<feature type="domain" description="PDZ" evidence="2">
    <location>
        <begin position="413"/>
        <end position="460"/>
    </location>
</feature>
<name>A0A5J4NXD6_9TREM</name>
<dbReference type="InterPro" id="IPR051342">
    <property type="entry name" value="PDZ_scaffold"/>
</dbReference>
<evidence type="ECO:0000259" key="2">
    <source>
        <dbReference type="PROSITE" id="PS50106"/>
    </source>
</evidence>
<feature type="region of interest" description="Disordered" evidence="1">
    <location>
        <begin position="1117"/>
        <end position="1146"/>
    </location>
</feature>
<keyword evidence="4" id="KW-1185">Reference proteome</keyword>
<dbReference type="PROSITE" id="PS50106">
    <property type="entry name" value="PDZ"/>
    <property type="match status" value="10"/>
</dbReference>
<feature type="region of interest" description="Disordered" evidence="1">
    <location>
        <begin position="825"/>
        <end position="870"/>
    </location>
</feature>
<feature type="compositionally biased region" description="Polar residues" evidence="1">
    <location>
        <begin position="1254"/>
        <end position="1273"/>
    </location>
</feature>
<dbReference type="InterPro" id="IPR001478">
    <property type="entry name" value="PDZ"/>
</dbReference>
<feature type="compositionally biased region" description="Polar residues" evidence="1">
    <location>
        <begin position="1117"/>
        <end position="1126"/>
    </location>
</feature>